<keyword evidence="1" id="KW-0472">Membrane</keyword>
<feature type="transmembrane region" description="Helical" evidence="1">
    <location>
        <begin position="12"/>
        <end position="32"/>
    </location>
</feature>
<keyword evidence="1" id="KW-1133">Transmembrane helix</keyword>
<protein>
    <recommendedName>
        <fullName evidence="4">DUF4136 domain-containing protein</fullName>
    </recommendedName>
</protein>
<keyword evidence="1" id="KW-0812">Transmembrane</keyword>
<gene>
    <name evidence="2" type="ORF">ECE50_006685</name>
</gene>
<evidence type="ECO:0000313" key="3">
    <source>
        <dbReference type="Proteomes" id="UP000281028"/>
    </source>
</evidence>
<dbReference type="Proteomes" id="UP000281028">
    <property type="component" value="Unassembled WGS sequence"/>
</dbReference>
<accession>A0A9Q5D557</accession>
<comment type="caution">
    <text evidence="2">The sequence shown here is derived from an EMBL/GenBank/DDBJ whole genome shotgun (WGS) entry which is preliminary data.</text>
</comment>
<dbReference type="AlphaFoldDB" id="A0A9Q5D557"/>
<name>A0A9Q5D557_9BACT</name>
<dbReference type="PROSITE" id="PS51257">
    <property type="entry name" value="PROKAR_LIPOPROTEIN"/>
    <property type="match status" value="1"/>
</dbReference>
<proteinExistence type="predicted"/>
<reference evidence="2" key="1">
    <citation type="submission" date="2020-05" db="EMBL/GenBank/DDBJ databases">
        <title>Chitinophaga laudate sp. nov., isolated from a tropical peat swamp.</title>
        <authorList>
            <person name="Goh C.B.S."/>
            <person name="Lee M.S."/>
            <person name="Parimannan S."/>
            <person name="Pasbakhsh P."/>
            <person name="Yule C.M."/>
            <person name="Rajandas H."/>
            <person name="Loke S."/>
            <person name="Croft L."/>
            <person name="Tan J.B.L."/>
        </authorList>
    </citation>
    <scope>NUCLEOTIDE SEQUENCE</scope>
    <source>
        <strain evidence="2">Mgbs1</strain>
    </source>
</reference>
<dbReference type="OrthoDB" id="6078026at2"/>
<sequence>MRILTIQPVRRYMAVVTAVTLIFLMAACGTTVHMTGTWKDASAAPGGYHEIMVAGLSSNVNARQTVENQLAAALGKYGVTAGKSLDVFPPSFDPKNDNDREAMAKKVEAAGYKAILTVSLVNKEAESRYVPGTVSYAPYPVYGWYGNFWRYYGYMYSSVYSPGYYTTDKTYFLESNLYDLDKEGKLVWSGQSETVNPNSLESFATAYGKVVADALKNGGLLR</sequence>
<evidence type="ECO:0000313" key="2">
    <source>
        <dbReference type="EMBL" id="NSL86508.1"/>
    </source>
</evidence>
<organism evidence="2 3">
    <name type="scientific">Chitinophaga solisilvae</name>
    <dbReference type="NCBI Taxonomy" id="1233460"/>
    <lineage>
        <taxon>Bacteria</taxon>
        <taxon>Pseudomonadati</taxon>
        <taxon>Bacteroidota</taxon>
        <taxon>Chitinophagia</taxon>
        <taxon>Chitinophagales</taxon>
        <taxon>Chitinophagaceae</taxon>
        <taxon>Chitinophaga</taxon>
    </lineage>
</organism>
<evidence type="ECO:0000256" key="1">
    <source>
        <dbReference type="SAM" id="Phobius"/>
    </source>
</evidence>
<keyword evidence="3" id="KW-1185">Reference proteome</keyword>
<evidence type="ECO:0008006" key="4">
    <source>
        <dbReference type="Google" id="ProtNLM"/>
    </source>
</evidence>
<dbReference type="EMBL" id="RIAR02000001">
    <property type="protein sequence ID" value="NSL86508.1"/>
    <property type="molecule type" value="Genomic_DNA"/>
</dbReference>